<evidence type="ECO:0000313" key="2">
    <source>
        <dbReference type="EMBL" id="HHI49458.1"/>
    </source>
</evidence>
<proteinExistence type="predicted"/>
<gene>
    <name evidence="2" type="ORF">ENL91_04725</name>
</gene>
<reference evidence="2" key="1">
    <citation type="journal article" date="2020" name="mSystems">
        <title>Genome- and Community-Level Interaction Insights into Carbon Utilization and Element Cycling Functions of Hydrothermarchaeota in Hydrothermal Sediment.</title>
        <authorList>
            <person name="Zhou Z."/>
            <person name="Liu Y."/>
            <person name="Xu W."/>
            <person name="Pan J."/>
            <person name="Luo Z.H."/>
            <person name="Li M."/>
        </authorList>
    </citation>
    <scope>NUCLEOTIDE SEQUENCE [LARGE SCALE GENOMIC DNA]</scope>
    <source>
        <strain evidence="2">SpSt-1038</strain>
    </source>
</reference>
<sequence length="91" mass="10409">MVMASMSKPPEKRLRLRRKEDTDKGIGKLNPSTMKYLQINEKFEVVVAGKKKLELRAFPLPDIPENEVWANAEEMRVQGLADNSIATIRKI</sequence>
<dbReference type="AlphaFoldDB" id="A0A7J3V009"/>
<dbReference type="EMBL" id="DRVT01000055">
    <property type="protein sequence ID" value="HHI49458.1"/>
    <property type="molecule type" value="Genomic_DNA"/>
</dbReference>
<evidence type="ECO:0000256" key="1">
    <source>
        <dbReference type="SAM" id="MobiDB-lite"/>
    </source>
</evidence>
<accession>A0A7J3V009</accession>
<feature type="region of interest" description="Disordered" evidence="1">
    <location>
        <begin position="1"/>
        <end position="27"/>
    </location>
</feature>
<protein>
    <submittedName>
        <fullName evidence="2">Uncharacterized protein</fullName>
    </submittedName>
</protein>
<organism evidence="2">
    <name type="scientific">Candidatus Methanosuratincola petrocarbonis</name>
    <name type="common">ex Vanwonterghem et al. 2016</name>
    <dbReference type="NCBI Taxonomy" id="1867261"/>
    <lineage>
        <taxon>Archaea</taxon>
        <taxon>Thermoproteota</taxon>
        <taxon>Methanosuratincolia</taxon>
        <taxon>Candidatus Methanomethylicales</taxon>
        <taxon>Candidatus Methanomethylicaceae</taxon>
        <taxon>Candidatus Methanosuratincola (ex Vanwonterghem et al. 2016)</taxon>
    </lineage>
</organism>
<comment type="caution">
    <text evidence="2">The sequence shown here is derived from an EMBL/GenBank/DDBJ whole genome shotgun (WGS) entry which is preliminary data.</text>
</comment>
<name>A0A7J3V009_9CREN</name>
<feature type="compositionally biased region" description="Basic and acidic residues" evidence="1">
    <location>
        <begin position="9"/>
        <end position="26"/>
    </location>
</feature>